<evidence type="ECO:0000259" key="7">
    <source>
        <dbReference type="Pfam" id="PF00557"/>
    </source>
</evidence>
<evidence type="ECO:0000313" key="10">
    <source>
        <dbReference type="EMBL" id="KAJ2780516.1"/>
    </source>
</evidence>
<organism evidence="10 11">
    <name type="scientific">Coemansia javaensis</name>
    <dbReference type="NCBI Taxonomy" id="2761396"/>
    <lineage>
        <taxon>Eukaryota</taxon>
        <taxon>Fungi</taxon>
        <taxon>Fungi incertae sedis</taxon>
        <taxon>Zoopagomycota</taxon>
        <taxon>Kickxellomycotina</taxon>
        <taxon>Kickxellomycetes</taxon>
        <taxon>Kickxellales</taxon>
        <taxon>Kickxellaceae</taxon>
        <taxon>Coemansia</taxon>
    </lineage>
</organism>
<dbReference type="InterPro" id="IPR029149">
    <property type="entry name" value="Creatin/AminoP/Spt16_N"/>
</dbReference>
<dbReference type="AlphaFoldDB" id="A0A9W8H8V7"/>
<dbReference type="FunFam" id="3.40.350.10:FF:000003">
    <property type="entry name" value="Xaa-pro aminopeptidase P"/>
    <property type="match status" value="1"/>
</dbReference>
<feature type="transmembrane region" description="Helical" evidence="6">
    <location>
        <begin position="58"/>
        <end position="78"/>
    </location>
</feature>
<keyword evidence="5" id="KW-0464">Manganese</keyword>
<dbReference type="Pfam" id="PF16189">
    <property type="entry name" value="Creatinase_N_2"/>
    <property type="match status" value="1"/>
</dbReference>
<dbReference type="InterPro" id="IPR000994">
    <property type="entry name" value="Pept_M24"/>
</dbReference>
<dbReference type="InterPro" id="IPR032416">
    <property type="entry name" value="Peptidase_M24_C"/>
</dbReference>
<evidence type="ECO:0000256" key="1">
    <source>
        <dbReference type="ARBA" id="ARBA00001936"/>
    </source>
</evidence>
<dbReference type="Gene3D" id="3.90.230.10">
    <property type="entry name" value="Creatinase/methionine aminopeptidase superfamily"/>
    <property type="match status" value="1"/>
</dbReference>
<dbReference type="GO" id="GO:0046872">
    <property type="term" value="F:metal ion binding"/>
    <property type="evidence" value="ECO:0007669"/>
    <property type="project" value="UniProtKB-KW"/>
</dbReference>
<evidence type="ECO:0008006" key="12">
    <source>
        <dbReference type="Google" id="ProtNLM"/>
    </source>
</evidence>
<dbReference type="Pfam" id="PF16188">
    <property type="entry name" value="Peptidase_M24_C"/>
    <property type="match status" value="1"/>
</dbReference>
<dbReference type="InterPro" id="IPR000587">
    <property type="entry name" value="Creatinase_N"/>
</dbReference>
<sequence>MRPCGHAPGPDDEADLPFAPCPECLLVAFEGAPLLPPPQPQPEAGLQQRAAARWFCKYVLRLVLPLACFAAAITLVAAPGPAAGKREMAVDTSERLKRLRELMGSAQHNVAAYVVPSEDAHQSEYVAECDMRRGFISGFDGSAGCAVVTMDKAAMFTDGRYFLQAERQMDANWTLMKYGLPGVPTWQKYLTEHLSPGTRVGIDPTLIAAKEGEDLRRALRARGGGDLVAIERNLVDAVWAAERPPRPRNPVFVHELQYAGEPHAAKIDRVRAAVEAEGGAALVVAALDEVAWLFNLRGSDIEYNPVFFAYAVVSAAGATLYVDEARLADAVRKHLDGVAVRPYQAIFGELGALAASVSADKPLLAGPTASWALVQALGPERVRIGPSPVTQLKAIKNAVEQAGMRRCHVRDGAALAGYFGWLEHELVHNGQSRKLSEVDVADKLEELRRAQEHCVGLSFSTISSVGPNGAVIHYHPMRGSDALVDIDQMYLCDSGGQYLDGTTDVTRTMHFGEPSDWQRECFTRVLKGHIALDRAVFPDGTTGFVLDPLARMPLWELGLDYRHGTGHGVGAFLNVHEGPQGVGTRRAYADVGFHAGMTITNEPGYYEDGAFGIRIENTCLVVKVPTKHDYTGGPGYLTFDPVTMVPIQKKLIKRELFTEAERAWLDDYHQKVWANVSPLLEPGSLGYEWLKRETEPM</sequence>
<protein>
    <recommendedName>
        <fullName evidence="12">Xaa-Pro aminopeptidase P</fullName>
    </recommendedName>
</protein>
<comment type="similarity">
    <text evidence="2">Belongs to the peptidase M24B family.</text>
</comment>
<keyword evidence="3" id="KW-0479">Metal-binding</keyword>
<keyword evidence="6" id="KW-0472">Membrane</keyword>
<feature type="domain" description="Peptidase M24" evidence="7">
    <location>
        <begin position="403"/>
        <end position="622"/>
    </location>
</feature>
<evidence type="ECO:0000256" key="3">
    <source>
        <dbReference type="ARBA" id="ARBA00022723"/>
    </source>
</evidence>
<keyword evidence="6" id="KW-1133">Transmembrane helix</keyword>
<dbReference type="InterPro" id="IPR050422">
    <property type="entry name" value="X-Pro_aminopeptidase_P"/>
</dbReference>
<dbReference type="Proteomes" id="UP001140217">
    <property type="component" value="Unassembled WGS sequence"/>
</dbReference>
<keyword evidence="11" id="KW-1185">Reference proteome</keyword>
<name>A0A9W8H8V7_9FUNG</name>
<dbReference type="GO" id="GO:0070006">
    <property type="term" value="F:metalloaminopeptidase activity"/>
    <property type="evidence" value="ECO:0007669"/>
    <property type="project" value="InterPro"/>
</dbReference>
<dbReference type="Pfam" id="PF01321">
    <property type="entry name" value="Creatinase_N"/>
    <property type="match status" value="1"/>
</dbReference>
<comment type="cofactor">
    <cofactor evidence="1">
        <name>Mn(2+)</name>
        <dbReference type="ChEBI" id="CHEBI:29035"/>
    </cofactor>
</comment>
<dbReference type="SUPFAM" id="SSF53092">
    <property type="entry name" value="Creatinase/prolidase N-terminal domain"/>
    <property type="match status" value="1"/>
</dbReference>
<dbReference type="GO" id="GO:0005737">
    <property type="term" value="C:cytoplasm"/>
    <property type="evidence" value="ECO:0007669"/>
    <property type="project" value="UniProtKB-ARBA"/>
</dbReference>
<dbReference type="PANTHER" id="PTHR43763:SF6">
    <property type="entry name" value="XAA-PRO AMINOPEPTIDASE 1"/>
    <property type="match status" value="1"/>
</dbReference>
<comment type="caution">
    <text evidence="10">The sequence shown here is derived from an EMBL/GenBank/DDBJ whole genome shotgun (WGS) entry which is preliminary data.</text>
</comment>
<evidence type="ECO:0000256" key="6">
    <source>
        <dbReference type="SAM" id="Phobius"/>
    </source>
</evidence>
<keyword evidence="6" id="KW-0812">Transmembrane</keyword>
<proteinExistence type="inferred from homology"/>
<evidence type="ECO:0000259" key="9">
    <source>
        <dbReference type="Pfam" id="PF16188"/>
    </source>
</evidence>
<dbReference type="Gene3D" id="3.40.350.10">
    <property type="entry name" value="Creatinase/prolidase N-terminal domain"/>
    <property type="match status" value="2"/>
</dbReference>
<evidence type="ECO:0000256" key="5">
    <source>
        <dbReference type="ARBA" id="ARBA00023211"/>
    </source>
</evidence>
<dbReference type="CDD" id="cd01085">
    <property type="entry name" value="APP"/>
    <property type="match status" value="1"/>
</dbReference>
<evidence type="ECO:0000259" key="8">
    <source>
        <dbReference type="Pfam" id="PF01321"/>
    </source>
</evidence>
<feature type="domain" description="Creatinase N-terminal" evidence="8">
    <location>
        <begin position="95"/>
        <end position="220"/>
    </location>
</feature>
<evidence type="ECO:0000256" key="4">
    <source>
        <dbReference type="ARBA" id="ARBA00022801"/>
    </source>
</evidence>
<dbReference type="InterPro" id="IPR033740">
    <property type="entry name" value="Pept_M24B"/>
</dbReference>
<keyword evidence="4" id="KW-0378">Hydrolase</keyword>
<dbReference type="OrthoDB" id="9995434at2759"/>
<dbReference type="SUPFAM" id="SSF55920">
    <property type="entry name" value="Creatinase/aminopeptidase"/>
    <property type="match status" value="1"/>
</dbReference>
<dbReference type="Pfam" id="PF00557">
    <property type="entry name" value="Peptidase_M24"/>
    <property type="match status" value="1"/>
</dbReference>
<dbReference type="PANTHER" id="PTHR43763">
    <property type="entry name" value="XAA-PRO AMINOPEPTIDASE 1"/>
    <property type="match status" value="1"/>
</dbReference>
<dbReference type="EMBL" id="JANBUL010000135">
    <property type="protein sequence ID" value="KAJ2780516.1"/>
    <property type="molecule type" value="Genomic_DNA"/>
</dbReference>
<evidence type="ECO:0000313" key="11">
    <source>
        <dbReference type="Proteomes" id="UP001140217"/>
    </source>
</evidence>
<accession>A0A9W8H8V7</accession>
<dbReference type="InterPro" id="IPR036005">
    <property type="entry name" value="Creatinase/aminopeptidase-like"/>
</dbReference>
<dbReference type="FunFam" id="3.90.230.10:FF:000007">
    <property type="entry name" value="Xaa-Pro aminopeptidase P"/>
    <property type="match status" value="1"/>
</dbReference>
<evidence type="ECO:0000256" key="2">
    <source>
        <dbReference type="ARBA" id="ARBA00008766"/>
    </source>
</evidence>
<gene>
    <name evidence="10" type="ORF">H4R18_003418</name>
</gene>
<feature type="domain" description="Peptidase M24 C-terminal" evidence="9">
    <location>
        <begin position="635"/>
        <end position="696"/>
    </location>
</feature>
<reference evidence="10" key="1">
    <citation type="submission" date="2022-07" db="EMBL/GenBank/DDBJ databases">
        <title>Phylogenomic reconstructions and comparative analyses of Kickxellomycotina fungi.</title>
        <authorList>
            <person name="Reynolds N.K."/>
            <person name="Stajich J.E."/>
            <person name="Barry K."/>
            <person name="Grigoriev I.V."/>
            <person name="Crous P."/>
            <person name="Smith M.E."/>
        </authorList>
    </citation>
    <scope>NUCLEOTIDE SEQUENCE</scope>
    <source>
        <strain evidence="10">NBRC 105414</strain>
    </source>
</reference>